<accession>A0A841H0F9</accession>
<sequence>MREHVRLTYGPHAIELEFAGPAAEVAEFLEAYLTPFFGVEPAGGLPVAARVRVEVGPCPSDAPGFAAAPVFPVDRSKGFLRCDGATVERDGIRWVEIRPHGATVRIDRSAREVRVWSPTAERARVPALRVVEDVVLNEVQRRGGVVVHASAVVANGVAVLAVGNKGAGKTSLLCEALHGFSVAKLANDNVCLMPGPDGKVVARGWPAFFKVSAATAASFPELAGDFPVGERATLWDDDALWQVYEKVALYPGQGAQRFGAPLAAEAELAALVFTRFRADAPPGLRREEAEDLPRRLRPFLQGIGNPNHAEWLGLNPVDPAEVDASLEALLGVSAPPVAVYELSWAPSLEALLGRVPELRPLKKTLRACAVGVAPPDGWPPLPAAAP</sequence>
<dbReference type="InterPro" id="IPR027417">
    <property type="entry name" value="P-loop_NTPase"/>
</dbReference>
<gene>
    <name evidence="1" type="ORF">HNQ61_003053</name>
</gene>
<evidence type="ECO:0000313" key="2">
    <source>
        <dbReference type="Proteomes" id="UP000582837"/>
    </source>
</evidence>
<name>A0A841H0F9_9BACT</name>
<dbReference type="Proteomes" id="UP000582837">
    <property type="component" value="Unassembled WGS sequence"/>
</dbReference>
<keyword evidence="2" id="KW-1185">Reference proteome</keyword>
<proteinExistence type="predicted"/>
<reference evidence="1 2" key="1">
    <citation type="submission" date="2020-08" db="EMBL/GenBank/DDBJ databases">
        <title>Genomic Encyclopedia of Type Strains, Phase IV (KMG-IV): sequencing the most valuable type-strain genomes for metagenomic binning, comparative biology and taxonomic classification.</title>
        <authorList>
            <person name="Goeker M."/>
        </authorList>
    </citation>
    <scope>NUCLEOTIDE SEQUENCE [LARGE SCALE GENOMIC DNA]</scope>
    <source>
        <strain evidence="1 2">DSM 29007</strain>
    </source>
</reference>
<dbReference type="AlphaFoldDB" id="A0A841H0F9"/>
<dbReference type="RefSeq" id="WP_170036691.1">
    <property type="nucleotide sequence ID" value="NZ_JABDTL010000002.1"/>
</dbReference>
<dbReference type="EMBL" id="JACHIA010000008">
    <property type="protein sequence ID" value="MBB6071429.1"/>
    <property type="molecule type" value="Genomic_DNA"/>
</dbReference>
<dbReference type="Gene3D" id="3.40.50.300">
    <property type="entry name" value="P-loop containing nucleotide triphosphate hydrolases"/>
    <property type="match status" value="1"/>
</dbReference>
<protein>
    <submittedName>
        <fullName evidence="1">Uncharacterized protein</fullName>
    </submittedName>
</protein>
<comment type="caution">
    <text evidence="1">The sequence shown here is derived from an EMBL/GenBank/DDBJ whole genome shotgun (WGS) entry which is preliminary data.</text>
</comment>
<evidence type="ECO:0000313" key="1">
    <source>
        <dbReference type="EMBL" id="MBB6071429.1"/>
    </source>
</evidence>
<organism evidence="1 2">
    <name type="scientific">Longimicrobium terrae</name>
    <dbReference type="NCBI Taxonomy" id="1639882"/>
    <lineage>
        <taxon>Bacteria</taxon>
        <taxon>Pseudomonadati</taxon>
        <taxon>Gemmatimonadota</taxon>
        <taxon>Longimicrobiia</taxon>
        <taxon>Longimicrobiales</taxon>
        <taxon>Longimicrobiaceae</taxon>
        <taxon>Longimicrobium</taxon>
    </lineage>
</organism>